<sequence length="164" mass="17801">MSRDAMPRRLNVRVSDGELGALDRASAEMGCSRSQVVRPLVHCFADGGTCMGIGTVAFDYETSHGIVRNLRSIGTLYNQSVAALNTIAKLARESPGDVTAEDALEVLRVVVTEMDWLYYPGQFHEVREVPEKGGKRCPIRSIPGASPRSPGADSRALQRRQAAT</sequence>
<evidence type="ECO:0000313" key="3">
    <source>
        <dbReference type="Proteomes" id="UP001332931"/>
    </source>
</evidence>
<gene>
    <name evidence="2" type="ORF">VXJ25_07975</name>
</gene>
<evidence type="ECO:0000313" key="2">
    <source>
        <dbReference type="EMBL" id="MEE6147914.1"/>
    </source>
</evidence>
<accession>A0ABU7RBZ3</accession>
<comment type="caution">
    <text evidence="2">The sequence shown here is derived from an EMBL/GenBank/DDBJ whole genome shotgun (WGS) entry which is preliminary data.</text>
</comment>
<dbReference type="EMBL" id="JAZGJQ010000009">
    <property type="protein sequence ID" value="MEE6147914.1"/>
    <property type="molecule type" value="Genomic_DNA"/>
</dbReference>
<evidence type="ECO:0008006" key="4">
    <source>
        <dbReference type="Google" id="ProtNLM"/>
    </source>
</evidence>
<organism evidence="2 3">
    <name type="scientific">Olsenella absiana</name>
    <dbReference type="NCBI Taxonomy" id="3115222"/>
    <lineage>
        <taxon>Bacteria</taxon>
        <taxon>Bacillati</taxon>
        <taxon>Actinomycetota</taxon>
        <taxon>Coriobacteriia</taxon>
        <taxon>Coriobacteriales</taxon>
        <taxon>Atopobiaceae</taxon>
        <taxon>Olsenella</taxon>
    </lineage>
</organism>
<feature type="region of interest" description="Disordered" evidence="1">
    <location>
        <begin position="133"/>
        <end position="164"/>
    </location>
</feature>
<protein>
    <recommendedName>
        <fullName evidence="4">Ribbon-helix-helix protein CopG domain-containing protein</fullName>
    </recommendedName>
</protein>
<proteinExistence type="predicted"/>
<reference evidence="2 3" key="1">
    <citation type="submission" date="2024-01" db="EMBL/GenBank/DDBJ databases">
        <title>Description of Olsenella sp. nov., isolated from pig feces.</title>
        <authorList>
            <person name="Chang Y.-H."/>
        </authorList>
    </citation>
    <scope>NUCLEOTIDE SEQUENCE [LARGE SCALE GENOMIC DNA]</scope>
    <source>
        <strain evidence="2 3">YH-ols2223</strain>
    </source>
</reference>
<keyword evidence="3" id="KW-1185">Reference proteome</keyword>
<dbReference type="Proteomes" id="UP001332931">
    <property type="component" value="Unassembled WGS sequence"/>
</dbReference>
<evidence type="ECO:0000256" key="1">
    <source>
        <dbReference type="SAM" id="MobiDB-lite"/>
    </source>
</evidence>
<name>A0ABU7RBZ3_9ACTN</name>